<feature type="domain" description="Glycosyltransferase family 28 N-terminal" evidence="1">
    <location>
        <begin position="3"/>
        <end position="51"/>
    </location>
</feature>
<dbReference type="RefSeq" id="WP_023369184.1">
    <property type="nucleotide sequence ID" value="NZ_BLYZ01000003.1"/>
</dbReference>
<dbReference type="Proteomes" id="UP000189229">
    <property type="component" value="Unassembled WGS sequence"/>
</dbReference>
<dbReference type="SUPFAM" id="SSF53756">
    <property type="entry name" value="UDP-Glycosyltransferase/glycogen phosphorylase"/>
    <property type="match status" value="1"/>
</dbReference>
<dbReference type="GO" id="GO:0005975">
    <property type="term" value="P:carbohydrate metabolic process"/>
    <property type="evidence" value="ECO:0007669"/>
    <property type="project" value="InterPro"/>
</dbReference>
<reference evidence="6 7" key="1">
    <citation type="submission" date="2017-02" db="EMBL/GenBank/DDBJ databases">
        <title>Complete genome sequences of Mycobacterium kansasii strains isolated from rhesus macaques.</title>
        <authorList>
            <person name="Panda A."/>
            <person name="Nagaraj S."/>
            <person name="Zhao X."/>
            <person name="Tettelin H."/>
            <person name="Detolla L.J."/>
        </authorList>
    </citation>
    <scope>NUCLEOTIDE SEQUENCE [LARGE SCALE GENOMIC DNA]</scope>
    <source>
        <strain evidence="4 6">11-3469</strain>
        <strain evidence="5 7">11-3813</strain>
    </source>
</reference>
<dbReference type="GeneID" id="29701966"/>
<evidence type="ECO:0000313" key="3">
    <source>
        <dbReference type="EMBL" id="BCI92342.1"/>
    </source>
</evidence>
<dbReference type="GO" id="GO:0016758">
    <property type="term" value="F:hexosyltransferase activity"/>
    <property type="evidence" value="ECO:0007669"/>
    <property type="project" value="InterPro"/>
</dbReference>
<dbReference type="Proteomes" id="UP000516380">
    <property type="component" value="Chromosome"/>
</dbReference>
<evidence type="ECO:0000259" key="1">
    <source>
        <dbReference type="Pfam" id="PF03033"/>
    </source>
</evidence>
<dbReference type="GO" id="GO:0033072">
    <property type="term" value="P:vancomycin biosynthetic process"/>
    <property type="evidence" value="ECO:0007669"/>
    <property type="project" value="UniProtKB-ARBA"/>
</dbReference>
<accession>A0A1V3WW79</accession>
<protein>
    <submittedName>
        <fullName evidence="4">Glycosyltransferase family 28 N-terminal domain protein</fullName>
    </submittedName>
    <submittedName>
        <fullName evidence="3">Putative glycosyltransferase</fullName>
    </submittedName>
</protein>
<dbReference type="GO" id="GO:0008194">
    <property type="term" value="F:UDP-glycosyltransferase activity"/>
    <property type="evidence" value="ECO:0007669"/>
    <property type="project" value="InterPro"/>
</dbReference>
<organism evidence="4 6">
    <name type="scientific">Mycobacterium kansasii</name>
    <dbReference type="NCBI Taxonomy" id="1768"/>
    <lineage>
        <taxon>Bacteria</taxon>
        <taxon>Bacillati</taxon>
        <taxon>Actinomycetota</taxon>
        <taxon>Actinomycetes</taxon>
        <taxon>Mycobacteriales</taxon>
        <taxon>Mycobacteriaceae</taxon>
        <taxon>Mycobacterium</taxon>
    </lineage>
</organism>
<evidence type="ECO:0000313" key="7">
    <source>
        <dbReference type="Proteomes" id="UP000189229"/>
    </source>
</evidence>
<dbReference type="InterPro" id="IPR002213">
    <property type="entry name" value="UDP_glucos_trans"/>
</dbReference>
<evidence type="ECO:0000313" key="8">
    <source>
        <dbReference type="Proteomes" id="UP000516380"/>
    </source>
</evidence>
<dbReference type="EMBL" id="AP023343">
    <property type="protein sequence ID" value="BCI92342.1"/>
    <property type="molecule type" value="Genomic_DNA"/>
</dbReference>
<dbReference type="AlphaFoldDB" id="A0A1V3WW79"/>
<proteinExistence type="predicted"/>
<dbReference type="InterPro" id="IPR004276">
    <property type="entry name" value="GlycoTrans_28_N"/>
</dbReference>
<dbReference type="FunFam" id="3.40.50.2000:FF:000009">
    <property type="entry name" value="Sterol 3-beta-glucosyltransferase UGT80A2"/>
    <property type="match status" value="1"/>
</dbReference>
<keyword evidence="8" id="KW-1185">Reference proteome</keyword>
<evidence type="ECO:0000313" key="4">
    <source>
        <dbReference type="EMBL" id="OOK71224.1"/>
    </source>
</evidence>
<gene>
    <name evidence="4" type="ORF">BZL29_5662</name>
    <name evidence="5" type="ORF">BZL30_4139</name>
    <name evidence="3" type="ORF">NIIDMKKI_75480</name>
</gene>
<dbReference type="Proteomes" id="UP000188532">
    <property type="component" value="Unassembled WGS sequence"/>
</dbReference>
<dbReference type="PANTHER" id="PTHR48050">
    <property type="entry name" value="STEROL 3-BETA-GLUCOSYLTRANSFERASE"/>
    <property type="match status" value="1"/>
</dbReference>
<dbReference type="Pfam" id="PF06722">
    <property type="entry name" value="EryCIII-like_C"/>
    <property type="match status" value="1"/>
</dbReference>
<dbReference type="STRING" id="1768.B1T50_15255"/>
<dbReference type="Gene3D" id="3.40.50.2000">
    <property type="entry name" value="Glycogen Phosphorylase B"/>
    <property type="match status" value="2"/>
</dbReference>
<sequence>MKVVVAGYGSRGDIEPCTAVARELLRRGHDVCMAVPPNMLGFVESAGLAGVAYGPDSREQMNPAMDLVRDFVAQTRNPIGLLSQVIEHVSRVNADKSAVLMSLAAGADLLLASFNEQRLAANIAEYHGIPAAALHFFPARLWASGGMSPLITAAVDEAQRHSLGLPTPEPDEPPPMLEIQAYEELCLPGPAADWLAPHGWQPFVGALTLQLPTGADDEVLSWMAAGTPPIYFGFGSTPIERPADTVAMISAACAELGERALICSGVNDFRGIAHAGHLKIVDAVNHAAVFPGCRAVVHHGGAGTTAAGMRAGIPTLILWLWLDQPVWAVGVNQLGIGVGRAFSATTQDTLVADLRSILTPQCLARAREVAAQLITPAKSIALAADLLEDTARRGSTE</sequence>
<dbReference type="InterPro" id="IPR050426">
    <property type="entry name" value="Glycosyltransferase_28"/>
</dbReference>
<name>A0A1V3WW79_MYCKA</name>
<dbReference type="EMBL" id="MVBN01000006">
    <property type="protein sequence ID" value="OOK71224.1"/>
    <property type="molecule type" value="Genomic_DNA"/>
</dbReference>
<evidence type="ECO:0000259" key="2">
    <source>
        <dbReference type="Pfam" id="PF06722"/>
    </source>
</evidence>
<evidence type="ECO:0000313" key="5">
    <source>
        <dbReference type="EMBL" id="OOK76157.1"/>
    </source>
</evidence>
<dbReference type="InterPro" id="IPR010610">
    <property type="entry name" value="EryCIII-like_C"/>
</dbReference>
<dbReference type="Pfam" id="PF03033">
    <property type="entry name" value="Glyco_transf_28"/>
    <property type="match status" value="1"/>
</dbReference>
<dbReference type="EMBL" id="MVBM01000003">
    <property type="protein sequence ID" value="OOK76157.1"/>
    <property type="molecule type" value="Genomic_DNA"/>
</dbReference>
<evidence type="ECO:0000313" key="6">
    <source>
        <dbReference type="Proteomes" id="UP000188532"/>
    </source>
</evidence>
<dbReference type="CDD" id="cd03784">
    <property type="entry name" value="GT1_Gtf-like"/>
    <property type="match status" value="1"/>
</dbReference>
<reference evidence="3 8" key="2">
    <citation type="submission" date="2020-07" db="EMBL/GenBank/DDBJ databases">
        <title>Mycobacterium kansasii (former subtype) with zoonotic potential isolated from diseased indoor pet cat, Japan.</title>
        <authorList>
            <person name="Fukano H."/>
            <person name="Terazono T."/>
            <person name="Hoshino Y."/>
        </authorList>
    </citation>
    <scope>NUCLEOTIDE SEQUENCE [LARGE SCALE GENOMIC DNA]</scope>
    <source>
        <strain evidence="3 8">Kuro-I</strain>
    </source>
</reference>
<feature type="domain" description="Erythromycin biosynthesis protein CIII-like C-terminal" evidence="2">
    <location>
        <begin position="277"/>
        <end position="372"/>
    </location>
</feature>
<dbReference type="PANTHER" id="PTHR48050:SF13">
    <property type="entry name" value="STEROL 3-BETA-GLUCOSYLTRANSFERASE UGT80A2"/>
    <property type="match status" value="1"/>
</dbReference>
<keyword evidence="4" id="KW-0808">Transferase</keyword>